<gene>
    <name evidence="9" type="ORF">RNB18_48435</name>
</gene>
<sequence>MNRTTHLPDRQPVRDRNGAATAAPPPARATDRRRRPVSSQWAAWAFLAPVTLYLVLFYAYPLYRNLDLSLRHYTVRSFVQGDAPFTGLANYRTVFDDPTFAP</sequence>
<dbReference type="PANTHER" id="PTHR43005">
    <property type="entry name" value="BLR7065 PROTEIN"/>
    <property type="match status" value="1"/>
</dbReference>
<evidence type="ECO:0000256" key="4">
    <source>
        <dbReference type="ARBA" id="ARBA00022692"/>
    </source>
</evidence>
<evidence type="ECO:0000256" key="5">
    <source>
        <dbReference type="ARBA" id="ARBA00022989"/>
    </source>
</evidence>
<keyword evidence="5 8" id="KW-1133">Transmembrane helix</keyword>
<keyword evidence="6 8" id="KW-0472">Membrane</keyword>
<evidence type="ECO:0000256" key="1">
    <source>
        <dbReference type="ARBA" id="ARBA00004651"/>
    </source>
</evidence>
<keyword evidence="2" id="KW-0813">Transport</keyword>
<feature type="transmembrane region" description="Helical" evidence="8">
    <location>
        <begin position="41"/>
        <end position="60"/>
    </location>
</feature>
<protein>
    <submittedName>
        <fullName evidence="9">Sugar ABC transporter permease</fullName>
    </submittedName>
</protein>
<accession>A0ABU2VQM1</accession>
<evidence type="ECO:0000256" key="2">
    <source>
        <dbReference type="ARBA" id="ARBA00022448"/>
    </source>
</evidence>
<feature type="non-terminal residue" evidence="9">
    <location>
        <position position="102"/>
    </location>
</feature>
<comment type="caution">
    <text evidence="9">The sequence shown here is derived from an EMBL/GenBank/DDBJ whole genome shotgun (WGS) entry which is preliminary data.</text>
</comment>
<organism evidence="9 10">
    <name type="scientific">Streptomyces doebereineriae</name>
    <dbReference type="NCBI Taxonomy" id="3075528"/>
    <lineage>
        <taxon>Bacteria</taxon>
        <taxon>Bacillati</taxon>
        <taxon>Actinomycetota</taxon>
        <taxon>Actinomycetes</taxon>
        <taxon>Kitasatosporales</taxon>
        <taxon>Streptomycetaceae</taxon>
        <taxon>Streptomyces</taxon>
    </lineage>
</organism>
<dbReference type="Gene3D" id="1.10.3720.10">
    <property type="entry name" value="MetI-like"/>
    <property type="match status" value="1"/>
</dbReference>
<evidence type="ECO:0000256" key="6">
    <source>
        <dbReference type="ARBA" id="ARBA00023136"/>
    </source>
</evidence>
<dbReference type="EMBL" id="JAVREZ010000034">
    <property type="protein sequence ID" value="MDT0487905.1"/>
    <property type="molecule type" value="Genomic_DNA"/>
</dbReference>
<keyword evidence="3" id="KW-1003">Cell membrane</keyword>
<name>A0ABU2VQM1_9ACTN</name>
<feature type="compositionally biased region" description="Basic and acidic residues" evidence="7">
    <location>
        <begin position="1"/>
        <end position="17"/>
    </location>
</feature>
<evidence type="ECO:0000313" key="10">
    <source>
        <dbReference type="Proteomes" id="UP001183824"/>
    </source>
</evidence>
<comment type="subcellular location">
    <subcellularLocation>
        <location evidence="1">Cell membrane</location>
        <topology evidence="1">Multi-pass membrane protein</topology>
    </subcellularLocation>
</comment>
<evidence type="ECO:0000256" key="8">
    <source>
        <dbReference type="SAM" id="Phobius"/>
    </source>
</evidence>
<evidence type="ECO:0000313" key="9">
    <source>
        <dbReference type="EMBL" id="MDT0487905.1"/>
    </source>
</evidence>
<keyword evidence="10" id="KW-1185">Reference proteome</keyword>
<dbReference type="Proteomes" id="UP001183824">
    <property type="component" value="Unassembled WGS sequence"/>
</dbReference>
<dbReference type="PANTHER" id="PTHR43005:SF1">
    <property type="entry name" value="SPERMIDINE_PUTRESCINE TRANSPORT SYSTEM PERMEASE PROTEIN"/>
    <property type="match status" value="1"/>
</dbReference>
<evidence type="ECO:0000256" key="3">
    <source>
        <dbReference type="ARBA" id="ARBA00022475"/>
    </source>
</evidence>
<reference evidence="10" key="1">
    <citation type="submission" date="2023-07" db="EMBL/GenBank/DDBJ databases">
        <title>30 novel species of actinomycetes from the DSMZ collection.</title>
        <authorList>
            <person name="Nouioui I."/>
        </authorList>
    </citation>
    <scope>NUCLEOTIDE SEQUENCE [LARGE SCALE GENOMIC DNA]</scope>
    <source>
        <strain evidence="10">DSM 41640</strain>
    </source>
</reference>
<dbReference type="InterPro" id="IPR035906">
    <property type="entry name" value="MetI-like_sf"/>
</dbReference>
<evidence type="ECO:0000256" key="7">
    <source>
        <dbReference type="SAM" id="MobiDB-lite"/>
    </source>
</evidence>
<keyword evidence="4 8" id="KW-0812">Transmembrane</keyword>
<feature type="region of interest" description="Disordered" evidence="7">
    <location>
        <begin position="1"/>
        <end position="35"/>
    </location>
</feature>
<proteinExistence type="predicted"/>
<dbReference type="SUPFAM" id="SSF161098">
    <property type="entry name" value="MetI-like"/>
    <property type="match status" value="1"/>
</dbReference>